<dbReference type="GO" id="GO:0005886">
    <property type="term" value="C:plasma membrane"/>
    <property type="evidence" value="ECO:0007669"/>
    <property type="project" value="UniProtKB-SubCell"/>
</dbReference>
<evidence type="ECO:0000313" key="8">
    <source>
        <dbReference type="Proteomes" id="UP000251800"/>
    </source>
</evidence>
<feature type="transmembrane region" description="Helical" evidence="6">
    <location>
        <begin position="45"/>
        <end position="66"/>
    </location>
</feature>
<dbReference type="EMBL" id="QEQK01000006">
    <property type="protein sequence ID" value="PWN56262.1"/>
    <property type="molecule type" value="Genomic_DNA"/>
</dbReference>
<proteinExistence type="inferred from homology"/>
<gene>
    <name evidence="7" type="ORF">DEH80_08315</name>
</gene>
<dbReference type="PANTHER" id="PTHR43701">
    <property type="entry name" value="MEMBRANE TRANSPORTER PROTEIN MJ0441-RELATED"/>
    <property type="match status" value="1"/>
</dbReference>
<keyword evidence="4 6" id="KW-1133">Transmembrane helix</keyword>
<keyword evidence="3 6" id="KW-0812">Transmembrane</keyword>
<dbReference type="Pfam" id="PF01925">
    <property type="entry name" value="TauE"/>
    <property type="match status" value="1"/>
</dbReference>
<evidence type="ECO:0000313" key="7">
    <source>
        <dbReference type="EMBL" id="PWN56262.1"/>
    </source>
</evidence>
<comment type="caution">
    <text evidence="7">The sequence shown here is derived from an EMBL/GenBank/DDBJ whole genome shotgun (WGS) entry which is preliminary data.</text>
</comment>
<evidence type="ECO:0000256" key="4">
    <source>
        <dbReference type="ARBA" id="ARBA00022989"/>
    </source>
</evidence>
<feature type="transmembrane region" description="Helical" evidence="6">
    <location>
        <begin position="228"/>
        <end position="246"/>
    </location>
</feature>
<comment type="similarity">
    <text evidence="2 6">Belongs to the 4-toluene sulfonate uptake permease (TSUP) (TC 2.A.102) family.</text>
</comment>
<feature type="transmembrane region" description="Helical" evidence="6">
    <location>
        <begin position="176"/>
        <end position="194"/>
    </location>
</feature>
<protein>
    <recommendedName>
        <fullName evidence="6">Probable membrane transporter protein</fullName>
    </recommendedName>
</protein>
<dbReference type="OrthoDB" id="7063603at2"/>
<evidence type="ECO:0000256" key="6">
    <source>
        <dbReference type="RuleBase" id="RU363041"/>
    </source>
</evidence>
<evidence type="ECO:0000256" key="3">
    <source>
        <dbReference type="ARBA" id="ARBA00022692"/>
    </source>
</evidence>
<keyword evidence="6" id="KW-1003">Cell membrane</keyword>
<reference evidence="7 8" key="1">
    <citation type="submission" date="2018-05" db="EMBL/GenBank/DDBJ databases">
        <title>Abyssibacter profundi OUC007T gen. nov., sp. nov, a marine bacterium isolated from seawater of the Mariana Trench.</title>
        <authorList>
            <person name="Zhou S."/>
        </authorList>
    </citation>
    <scope>NUCLEOTIDE SEQUENCE [LARGE SCALE GENOMIC DNA]</scope>
    <source>
        <strain evidence="7 8">OUC007</strain>
    </source>
</reference>
<feature type="transmembrane region" description="Helical" evidence="6">
    <location>
        <begin position="201"/>
        <end position="222"/>
    </location>
</feature>
<keyword evidence="8" id="KW-1185">Reference proteome</keyword>
<dbReference type="RefSeq" id="WP_109720033.1">
    <property type="nucleotide sequence ID" value="NZ_QEQK01000006.1"/>
</dbReference>
<dbReference type="Proteomes" id="UP000251800">
    <property type="component" value="Unassembled WGS sequence"/>
</dbReference>
<keyword evidence="5 6" id="KW-0472">Membrane</keyword>
<dbReference type="InterPro" id="IPR051598">
    <property type="entry name" value="TSUP/Inactive_protease-like"/>
</dbReference>
<sequence>MVYEVAITAVLVGLPVGLALGLTGGGGSLLAVPLLIAFMGFAPEQAVPLSLLVVASSSALGSVWVLRAGQVELRPVLVFAMFGLMTAPLGLKLGAWLPSSLFVGAFGAVSLLVGGLMWRQAGTPQAVPPRAGAGRDETAAVCALRDDGQLRFSAPCAAVLALAGAATGLLTGVLGVGGGFVIVPMLVAVTQLGIHRAVASSLLIITVIALGGAVSAAVSGQLVMAPGVSGFLAGGLMGMAAGRAIAPRLPGGLLQRGFAVAIVIVGFYMIWKRVSGGFA</sequence>
<dbReference type="InterPro" id="IPR002781">
    <property type="entry name" value="TM_pro_TauE-like"/>
</dbReference>
<dbReference type="PANTHER" id="PTHR43701:SF2">
    <property type="entry name" value="MEMBRANE TRANSPORTER PROTEIN YJNA-RELATED"/>
    <property type="match status" value="1"/>
</dbReference>
<comment type="subcellular location">
    <subcellularLocation>
        <location evidence="6">Cell membrane</location>
        <topology evidence="6">Multi-pass membrane protein</topology>
    </subcellularLocation>
    <subcellularLocation>
        <location evidence="1">Membrane</location>
        <topology evidence="1">Multi-pass membrane protein</topology>
    </subcellularLocation>
</comment>
<dbReference type="AlphaFoldDB" id="A0A363ULF1"/>
<evidence type="ECO:0000256" key="2">
    <source>
        <dbReference type="ARBA" id="ARBA00009142"/>
    </source>
</evidence>
<evidence type="ECO:0000256" key="5">
    <source>
        <dbReference type="ARBA" id="ARBA00023136"/>
    </source>
</evidence>
<evidence type="ECO:0000256" key="1">
    <source>
        <dbReference type="ARBA" id="ARBA00004141"/>
    </source>
</evidence>
<name>A0A363ULF1_9GAMM</name>
<feature type="transmembrane region" description="Helical" evidence="6">
    <location>
        <begin position="73"/>
        <end position="91"/>
    </location>
</feature>
<feature type="transmembrane region" description="Helical" evidence="6">
    <location>
        <begin position="253"/>
        <end position="271"/>
    </location>
</feature>
<accession>A0A363ULF1</accession>
<organism evidence="7 8">
    <name type="scientific">Abyssibacter profundi</name>
    <dbReference type="NCBI Taxonomy" id="2182787"/>
    <lineage>
        <taxon>Bacteria</taxon>
        <taxon>Pseudomonadati</taxon>
        <taxon>Pseudomonadota</taxon>
        <taxon>Gammaproteobacteria</taxon>
        <taxon>Chromatiales</taxon>
        <taxon>Oceanococcaceae</taxon>
        <taxon>Abyssibacter</taxon>
    </lineage>
</organism>